<gene>
    <name evidence="4" type="ORF">OAN307_c30430</name>
</gene>
<name>M9RDV2_9RHOB</name>
<comment type="similarity">
    <text evidence="3">Belongs to the gas vesicle GvpA family.</text>
</comment>
<dbReference type="PANTHER" id="PTHR35344">
    <property type="entry name" value="GAS VESICLE STRUCTURAL PROTEIN 2-RELATED"/>
    <property type="match status" value="1"/>
</dbReference>
<dbReference type="Pfam" id="PF00741">
    <property type="entry name" value="Gas_vesicle"/>
    <property type="match status" value="1"/>
</dbReference>
<dbReference type="HOGENOM" id="CLU_184560_1_0_5"/>
<dbReference type="OrthoDB" id="7875008at2"/>
<keyword evidence="1" id="KW-0304">Gas vesicle</keyword>
<dbReference type="AlphaFoldDB" id="M9RDV2"/>
<organism evidence="4 5">
    <name type="scientific">Octadecabacter antarcticus 307</name>
    <dbReference type="NCBI Taxonomy" id="391626"/>
    <lineage>
        <taxon>Bacteria</taxon>
        <taxon>Pseudomonadati</taxon>
        <taxon>Pseudomonadota</taxon>
        <taxon>Alphaproteobacteria</taxon>
        <taxon>Rhodobacterales</taxon>
        <taxon>Roseobacteraceae</taxon>
        <taxon>Octadecabacter</taxon>
    </lineage>
</organism>
<dbReference type="PANTHER" id="PTHR35344:SF4">
    <property type="entry name" value="GAS VESICLE PROTEIN A1"/>
    <property type="match status" value="1"/>
</dbReference>
<dbReference type="RefSeq" id="WP_015500572.1">
    <property type="nucleotide sequence ID" value="NC_020911.1"/>
</dbReference>
<dbReference type="EMBL" id="CP003740">
    <property type="protein sequence ID" value="AGI68586.1"/>
    <property type="molecule type" value="Genomic_DNA"/>
</dbReference>
<dbReference type="InterPro" id="IPR000638">
    <property type="entry name" value="Gas-vesicle_GvpA-like"/>
</dbReference>
<evidence type="ECO:0000256" key="1">
    <source>
        <dbReference type="ARBA" id="ARBA00022987"/>
    </source>
</evidence>
<dbReference type="STRING" id="391626.OAN307_c30430"/>
<dbReference type="GO" id="GO:0031411">
    <property type="term" value="C:gas vesicle"/>
    <property type="evidence" value="ECO:0007669"/>
    <property type="project" value="UniProtKB-SubCell"/>
</dbReference>
<comment type="subcellular location">
    <subcellularLocation>
        <location evidence="2">Gas vesicle</location>
    </subcellularLocation>
</comment>
<protein>
    <submittedName>
        <fullName evidence="4">GvpA-family gas vesicle protein</fullName>
    </submittedName>
</protein>
<dbReference type="Proteomes" id="UP000005307">
    <property type="component" value="Chromosome"/>
</dbReference>
<reference evidence="4 5" key="1">
    <citation type="journal article" date="2013" name="PLoS ONE">
        <title>Poles Apart: Arctic and Antarctic Octadecabacter strains Share High Genome Plasticity and a New Type of Xanthorhodopsin.</title>
        <authorList>
            <person name="Vollmers J."/>
            <person name="Voget S."/>
            <person name="Dietrich S."/>
            <person name="Gollnow K."/>
            <person name="Smits M."/>
            <person name="Meyer K."/>
            <person name="Brinkhoff T."/>
            <person name="Simon M."/>
            <person name="Daniel R."/>
        </authorList>
    </citation>
    <scope>NUCLEOTIDE SEQUENCE [LARGE SCALE GENOMIC DNA]</scope>
    <source>
        <strain evidence="4 5">307</strain>
    </source>
</reference>
<dbReference type="GO" id="GO:0005198">
    <property type="term" value="F:structural molecule activity"/>
    <property type="evidence" value="ECO:0007669"/>
    <property type="project" value="InterPro"/>
</dbReference>
<evidence type="ECO:0000313" key="4">
    <source>
        <dbReference type="EMBL" id="AGI68586.1"/>
    </source>
</evidence>
<dbReference type="KEGG" id="oat:OAN307_c30430"/>
<evidence type="ECO:0000256" key="2">
    <source>
        <dbReference type="ARBA" id="ARBA00035108"/>
    </source>
</evidence>
<proteinExistence type="inferred from homology"/>
<dbReference type="GO" id="GO:0012506">
    <property type="term" value="C:vesicle membrane"/>
    <property type="evidence" value="ECO:0007669"/>
    <property type="project" value="InterPro"/>
</dbReference>
<keyword evidence="5" id="KW-1185">Reference proteome</keyword>
<dbReference type="InterPro" id="IPR050530">
    <property type="entry name" value="GvpA"/>
</dbReference>
<evidence type="ECO:0000313" key="5">
    <source>
        <dbReference type="Proteomes" id="UP000005307"/>
    </source>
</evidence>
<sequence length="74" mass="7724">MTNKAQGGQDLALADLLDRALSTGVVIWGEATISLAGVDLVYVGLKVLVASVDAAERMKAASLVDRPTDRGQQI</sequence>
<accession>M9RDV2</accession>
<dbReference type="eggNOG" id="ENOG50319ZR">
    <property type="taxonomic scope" value="Bacteria"/>
</dbReference>
<evidence type="ECO:0000256" key="3">
    <source>
        <dbReference type="ARBA" id="ARBA00035646"/>
    </source>
</evidence>